<dbReference type="Proteomes" id="UP000293398">
    <property type="component" value="Unassembled WGS sequence"/>
</dbReference>
<dbReference type="NCBIfam" id="TIGR01891">
    <property type="entry name" value="amidohydrolases"/>
    <property type="match status" value="1"/>
</dbReference>
<dbReference type="PANTHER" id="PTHR11014">
    <property type="entry name" value="PEPTIDASE M20 FAMILY MEMBER"/>
    <property type="match status" value="1"/>
</dbReference>
<dbReference type="InterPro" id="IPR036264">
    <property type="entry name" value="Bact_exopeptidase_dim_dom"/>
</dbReference>
<dbReference type="GO" id="GO:0046872">
    <property type="term" value="F:metal ion binding"/>
    <property type="evidence" value="ECO:0007669"/>
    <property type="project" value="UniProtKB-KW"/>
</dbReference>
<dbReference type="EMBL" id="SHKO01000001">
    <property type="protein sequence ID" value="RZT98811.1"/>
    <property type="molecule type" value="Genomic_DNA"/>
</dbReference>
<reference evidence="4 5" key="1">
    <citation type="submission" date="2019-02" db="EMBL/GenBank/DDBJ databases">
        <title>Genomic Encyclopedia of Type Strains, Phase IV (KMG-IV): sequencing the most valuable type-strain genomes for metagenomic binning, comparative biology and taxonomic classification.</title>
        <authorList>
            <person name="Goeker M."/>
        </authorList>
    </citation>
    <scope>NUCLEOTIDE SEQUENCE [LARGE SCALE GENOMIC DNA]</scope>
    <source>
        <strain evidence="4 5">DSM 23814</strain>
    </source>
</reference>
<feature type="domain" description="Peptidase M20 dimerisation" evidence="3">
    <location>
        <begin position="191"/>
        <end position="277"/>
    </location>
</feature>
<dbReference type="PANTHER" id="PTHR11014:SF63">
    <property type="entry name" value="METALLOPEPTIDASE, PUTATIVE (AFU_ORTHOLOGUE AFUA_6G09600)-RELATED"/>
    <property type="match status" value="1"/>
</dbReference>
<evidence type="ECO:0000256" key="1">
    <source>
        <dbReference type="ARBA" id="ARBA00022801"/>
    </source>
</evidence>
<dbReference type="InterPro" id="IPR011650">
    <property type="entry name" value="Peptidase_M20_dimer"/>
</dbReference>
<comment type="cofactor">
    <cofactor evidence="2">
        <name>Mn(2+)</name>
        <dbReference type="ChEBI" id="CHEBI:29035"/>
    </cofactor>
    <text evidence="2">The Mn(2+) ion enhances activity.</text>
</comment>
<feature type="binding site" evidence="2">
    <location>
        <position position="368"/>
    </location>
    <ligand>
        <name>Mn(2+)</name>
        <dbReference type="ChEBI" id="CHEBI:29035"/>
        <label>2</label>
    </ligand>
</feature>
<dbReference type="SUPFAM" id="SSF53187">
    <property type="entry name" value="Zn-dependent exopeptidases"/>
    <property type="match status" value="1"/>
</dbReference>
<protein>
    <submittedName>
        <fullName evidence="4">Hippurate hydrolase</fullName>
    </submittedName>
</protein>
<dbReference type="AlphaFoldDB" id="A0A4Q7VQS2"/>
<feature type="binding site" evidence="2">
    <location>
        <position position="143"/>
    </location>
    <ligand>
        <name>Mn(2+)</name>
        <dbReference type="ChEBI" id="CHEBI:29035"/>
        <label>2</label>
    </ligand>
</feature>
<feature type="binding site" evidence="2">
    <location>
        <position position="169"/>
    </location>
    <ligand>
        <name>Mn(2+)</name>
        <dbReference type="ChEBI" id="CHEBI:29035"/>
        <label>2</label>
    </ligand>
</feature>
<keyword evidence="2" id="KW-0464">Manganese</keyword>
<dbReference type="GO" id="GO:0019877">
    <property type="term" value="P:diaminopimelate biosynthetic process"/>
    <property type="evidence" value="ECO:0007669"/>
    <property type="project" value="UniProtKB-ARBA"/>
</dbReference>
<dbReference type="SUPFAM" id="SSF55031">
    <property type="entry name" value="Bacterial exopeptidase dimerisation domain"/>
    <property type="match status" value="1"/>
</dbReference>
<dbReference type="InterPro" id="IPR017439">
    <property type="entry name" value="Amidohydrolase"/>
</dbReference>
<comment type="caution">
    <text evidence="4">The sequence shown here is derived from an EMBL/GenBank/DDBJ whole genome shotgun (WGS) entry which is preliminary data.</text>
</comment>
<dbReference type="Pfam" id="PF01546">
    <property type="entry name" value="Peptidase_M20"/>
    <property type="match status" value="1"/>
</dbReference>
<name>A0A4Q7VQS2_9BURK</name>
<dbReference type="Pfam" id="PF07687">
    <property type="entry name" value="M20_dimer"/>
    <property type="match status" value="1"/>
</dbReference>
<keyword evidence="5" id="KW-1185">Reference proteome</keyword>
<proteinExistence type="predicted"/>
<accession>A0A4Q7VQS2</accession>
<feature type="binding site" evidence="2">
    <location>
        <position position="110"/>
    </location>
    <ligand>
        <name>Mn(2+)</name>
        <dbReference type="ChEBI" id="CHEBI:29035"/>
        <label>2</label>
    </ligand>
</feature>
<feature type="binding site" evidence="2">
    <location>
        <position position="108"/>
    </location>
    <ligand>
        <name>Mn(2+)</name>
        <dbReference type="ChEBI" id="CHEBI:29035"/>
        <label>2</label>
    </ligand>
</feature>
<keyword evidence="2" id="KW-0479">Metal-binding</keyword>
<sequence>MELVRLASEVIHLERLQALRKKIHMNPELKYEEVNTASLIVEHLDTLNIPYEDKIGETGIVATIHGFGRDRANPGRTIGLRADMDALPMQEHNRFEHASKVADKMHACGHDGHVCMLLGAAELLASHNDFDGTVHLIFQPAEEGGAGAKAMMEDGLFEKYPCDAIFALHNWPDLPHGQMAVRPGPIMGASVRFEIIICGKGGHGALPHEAIDPIPIACAIVGQLQTLISRSKDPQDAAVLTLGKIESGIMENIIPDQAKIFGTCRTLTAKTQAVLVEGLHRVSTGIALAHAANAEVKIKYGYPATNNDQVEAKFMFEAMKDVVGPQAAHFELPAALTAEDFAYMLESVPGAYGWIGNHIPGQQKSALHSPTYDFCDKNLLLGAAFWGHLVRKRFGS</sequence>
<dbReference type="InterPro" id="IPR002933">
    <property type="entry name" value="Peptidase_M20"/>
</dbReference>
<organism evidence="4 5">
    <name type="scientific">Advenella incenata</name>
    <dbReference type="NCBI Taxonomy" id="267800"/>
    <lineage>
        <taxon>Bacteria</taxon>
        <taxon>Pseudomonadati</taxon>
        <taxon>Pseudomonadota</taxon>
        <taxon>Betaproteobacteria</taxon>
        <taxon>Burkholderiales</taxon>
        <taxon>Alcaligenaceae</taxon>
    </lineage>
</organism>
<gene>
    <name evidence="4" type="ORF">EV681_0589</name>
</gene>
<dbReference type="OrthoDB" id="8875216at2"/>
<dbReference type="Gene3D" id="3.30.70.360">
    <property type="match status" value="1"/>
</dbReference>
<evidence type="ECO:0000259" key="3">
    <source>
        <dbReference type="Pfam" id="PF07687"/>
    </source>
</evidence>
<keyword evidence="1 4" id="KW-0378">Hydrolase</keyword>
<evidence type="ECO:0000313" key="4">
    <source>
        <dbReference type="EMBL" id="RZT98811.1"/>
    </source>
</evidence>
<dbReference type="FunFam" id="3.30.70.360:FF:000001">
    <property type="entry name" value="N-acetyldiaminopimelate deacetylase"/>
    <property type="match status" value="1"/>
</dbReference>
<evidence type="ECO:0000313" key="5">
    <source>
        <dbReference type="Proteomes" id="UP000293398"/>
    </source>
</evidence>
<evidence type="ECO:0000256" key="2">
    <source>
        <dbReference type="PIRSR" id="PIRSR005962-1"/>
    </source>
</evidence>
<dbReference type="RefSeq" id="WP_130303265.1">
    <property type="nucleotide sequence ID" value="NZ_SHKO01000001.1"/>
</dbReference>
<dbReference type="Gene3D" id="3.40.630.10">
    <property type="entry name" value="Zn peptidases"/>
    <property type="match status" value="1"/>
</dbReference>
<dbReference type="PIRSF" id="PIRSF005962">
    <property type="entry name" value="Pept_M20D_amidohydro"/>
    <property type="match status" value="1"/>
</dbReference>
<dbReference type="GO" id="GO:0050118">
    <property type="term" value="F:N-acetyldiaminopimelate deacetylase activity"/>
    <property type="evidence" value="ECO:0007669"/>
    <property type="project" value="UniProtKB-ARBA"/>
</dbReference>